<organism evidence="4 5">
    <name type="scientific">Luteipulveratus flavus</name>
    <dbReference type="NCBI Taxonomy" id="3031728"/>
    <lineage>
        <taxon>Bacteria</taxon>
        <taxon>Bacillati</taxon>
        <taxon>Actinomycetota</taxon>
        <taxon>Actinomycetes</taxon>
        <taxon>Micrococcales</taxon>
        <taxon>Dermacoccaceae</taxon>
        <taxon>Luteipulveratus</taxon>
    </lineage>
</organism>
<dbReference type="Pfam" id="PF00440">
    <property type="entry name" value="TetR_N"/>
    <property type="match status" value="1"/>
</dbReference>
<dbReference type="SUPFAM" id="SSF48498">
    <property type="entry name" value="Tetracyclin repressor-like, C-terminal domain"/>
    <property type="match status" value="1"/>
</dbReference>
<dbReference type="InterPro" id="IPR036271">
    <property type="entry name" value="Tet_transcr_reg_TetR-rel_C_sf"/>
</dbReference>
<reference evidence="4 5" key="1">
    <citation type="submission" date="2023-03" db="EMBL/GenBank/DDBJ databases">
        <title>YIM 133296 draft genome.</title>
        <authorList>
            <person name="Xiong L."/>
        </authorList>
    </citation>
    <scope>NUCLEOTIDE SEQUENCE [LARGE SCALE GENOMIC DNA]</scope>
    <source>
        <strain evidence="4 5">YIM 133296</strain>
    </source>
</reference>
<dbReference type="PROSITE" id="PS50977">
    <property type="entry name" value="HTH_TETR_2"/>
    <property type="match status" value="1"/>
</dbReference>
<dbReference type="EMBL" id="JAROAV010000031">
    <property type="protein sequence ID" value="MDF8265055.1"/>
    <property type="molecule type" value="Genomic_DNA"/>
</dbReference>
<protein>
    <submittedName>
        <fullName evidence="4">TetR family transcriptional regulator</fullName>
    </submittedName>
</protein>
<evidence type="ECO:0000313" key="5">
    <source>
        <dbReference type="Proteomes" id="UP001528912"/>
    </source>
</evidence>
<comment type="caution">
    <text evidence="4">The sequence shown here is derived from an EMBL/GenBank/DDBJ whole genome shotgun (WGS) entry which is preliminary data.</text>
</comment>
<dbReference type="RefSeq" id="WP_277192403.1">
    <property type="nucleotide sequence ID" value="NZ_JAROAV010000031.1"/>
</dbReference>
<evidence type="ECO:0000259" key="3">
    <source>
        <dbReference type="PROSITE" id="PS50977"/>
    </source>
</evidence>
<dbReference type="SUPFAM" id="SSF46689">
    <property type="entry name" value="Homeodomain-like"/>
    <property type="match status" value="1"/>
</dbReference>
<sequence>MSAAVRRSGRPSGPSDTRVRILDSARELFSTKGFEQTSMRAVAAAAGVDAALISHYFGSKRGLFLEVVALPVDPEVVLAPLVEASVEELGATLLRQIATTWDSSAGPAAVAAFRTVMAGGEEAMLREFLLGIVLAPLRERLRGTVDDLDLRLSLVATQVAGLLVVRKVVQVEPLASLPVEDVVRMVGPTVQRYLTGDLRS</sequence>
<keyword evidence="1 2" id="KW-0238">DNA-binding</keyword>
<dbReference type="Pfam" id="PF17920">
    <property type="entry name" value="TetR_C_16"/>
    <property type="match status" value="1"/>
</dbReference>
<dbReference type="Gene3D" id="1.10.357.10">
    <property type="entry name" value="Tetracycline Repressor, domain 2"/>
    <property type="match status" value="1"/>
</dbReference>
<name>A0ABT6C843_9MICO</name>
<dbReference type="InterPro" id="IPR050109">
    <property type="entry name" value="HTH-type_TetR-like_transc_reg"/>
</dbReference>
<evidence type="ECO:0000256" key="1">
    <source>
        <dbReference type="ARBA" id="ARBA00023125"/>
    </source>
</evidence>
<evidence type="ECO:0000256" key="2">
    <source>
        <dbReference type="PROSITE-ProRule" id="PRU00335"/>
    </source>
</evidence>
<dbReference type="PANTHER" id="PTHR30055">
    <property type="entry name" value="HTH-TYPE TRANSCRIPTIONAL REGULATOR RUTR"/>
    <property type="match status" value="1"/>
</dbReference>
<gene>
    <name evidence="4" type="ORF">P4R38_12435</name>
</gene>
<feature type="domain" description="HTH tetR-type" evidence="3">
    <location>
        <begin position="15"/>
        <end position="75"/>
    </location>
</feature>
<dbReference type="InterPro" id="IPR001647">
    <property type="entry name" value="HTH_TetR"/>
</dbReference>
<dbReference type="InterPro" id="IPR041678">
    <property type="entry name" value="TetR_C_16"/>
</dbReference>
<dbReference type="Gene3D" id="1.10.10.60">
    <property type="entry name" value="Homeodomain-like"/>
    <property type="match status" value="1"/>
</dbReference>
<evidence type="ECO:0000313" key="4">
    <source>
        <dbReference type="EMBL" id="MDF8265055.1"/>
    </source>
</evidence>
<dbReference type="InterPro" id="IPR009057">
    <property type="entry name" value="Homeodomain-like_sf"/>
</dbReference>
<dbReference type="PANTHER" id="PTHR30055:SF235">
    <property type="entry name" value="TRANSCRIPTIONAL REGULATORY PROTEIN"/>
    <property type="match status" value="1"/>
</dbReference>
<feature type="DNA-binding region" description="H-T-H motif" evidence="2">
    <location>
        <begin position="38"/>
        <end position="57"/>
    </location>
</feature>
<proteinExistence type="predicted"/>
<keyword evidence="5" id="KW-1185">Reference proteome</keyword>
<accession>A0ABT6C843</accession>
<dbReference type="Proteomes" id="UP001528912">
    <property type="component" value="Unassembled WGS sequence"/>
</dbReference>
<dbReference type="PRINTS" id="PR00455">
    <property type="entry name" value="HTHTETR"/>
</dbReference>